<keyword evidence="5 7" id="KW-0573">Peptidoglycan synthesis</keyword>
<feature type="active site" description="Proton donor/acceptor" evidence="7">
    <location>
        <position position="400"/>
    </location>
</feature>
<dbReference type="InterPro" id="IPR005490">
    <property type="entry name" value="LD_TPept_cat_dom"/>
</dbReference>
<evidence type="ECO:0000256" key="5">
    <source>
        <dbReference type="ARBA" id="ARBA00022984"/>
    </source>
</evidence>
<name>A0ABM6TM69_9CAUL</name>
<evidence type="ECO:0000256" key="3">
    <source>
        <dbReference type="ARBA" id="ARBA00022679"/>
    </source>
</evidence>
<dbReference type="InterPro" id="IPR038063">
    <property type="entry name" value="Transpep_catalytic_dom"/>
</dbReference>
<dbReference type="Proteomes" id="UP000240527">
    <property type="component" value="Chromosome"/>
</dbReference>
<sequence length="499" mass="53614">MNRVSRSCGALAAALSMLPLSSALAQSQSPSVTAGRQVQSVPLVPAAPTVDLAALSLTAAQAESLAQALRGAEAHGLPPKRFAPDAAMALLAGQDPAGRATGQAALIDLTLAYARAVHVGRLPVSAFMTEWGLRPDPYDPAPDFAAAVQQDRLAAWLASLPPPYTGYQTLMTGLTTYRGLAAKGGWRVVPAGPSLTEGLVDPRVKALRARLAVEDPTVALTGSDVYDAALVQAVQRAQKRFGLNPDGVVGPGTLNALNVPVERRVDQIEANMERWRWLPQTLPADRIQVNIAAAVMSVFQQDTPTLTMRAVTGRPGDETPMLSSMIHSIVLNPPWNVPQSIATKELWPKEKANPGYLARNDFIVIPTGDGGSRLQQKAGPKAALGQVKFDFNNPYGVYLHDTPSRSKFDSFSRLASHGCVRLQKPIELIKLMMAGDPVWTPEKIDATLASGDTVRAKLPQQMAVFLLYWTAYVTPDGQVNFRDDPYGWDKELVQRIAAL</sequence>
<evidence type="ECO:0000256" key="8">
    <source>
        <dbReference type="SAM" id="SignalP"/>
    </source>
</evidence>
<keyword evidence="6 7" id="KW-0961">Cell wall biogenesis/degradation</keyword>
<evidence type="ECO:0000256" key="2">
    <source>
        <dbReference type="ARBA" id="ARBA00005992"/>
    </source>
</evidence>
<dbReference type="PANTHER" id="PTHR41533:SF2">
    <property type="entry name" value="BLR7131 PROTEIN"/>
    <property type="match status" value="1"/>
</dbReference>
<dbReference type="Pfam" id="PF01471">
    <property type="entry name" value="PG_binding_1"/>
    <property type="match status" value="1"/>
</dbReference>
<organism evidence="10 11">
    <name type="scientific">Caulobacter segnis</name>
    <dbReference type="NCBI Taxonomy" id="88688"/>
    <lineage>
        <taxon>Bacteria</taxon>
        <taxon>Pseudomonadati</taxon>
        <taxon>Pseudomonadota</taxon>
        <taxon>Alphaproteobacteria</taxon>
        <taxon>Caulobacterales</taxon>
        <taxon>Caulobacteraceae</taxon>
        <taxon>Caulobacter</taxon>
    </lineage>
</organism>
<comment type="similarity">
    <text evidence="2">Belongs to the YkuD family.</text>
</comment>
<dbReference type="PANTHER" id="PTHR41533">
    <property type="entry name" value="L,D-TRANSPEPTIDASE HI_1667-RELATED"/>
    <property type="match status" value="1"/>
</dbReference>
<dbReference type="SUPFAM" id="SSF47090">
    <property type="entry name" value="PGBD-like"/>
    <property type="match status" value="1"/>
</dbReference>
<dbReference type="Gene3D" id="1.10.101.10">
    <property type="entry name" value="PGBD-like superfamily/PGBD"/>
    <property type="match status" value="1"/>
</dbReference>
<feature type="signal peptide" evidence="8">
    <location>
        <begin position="1"/>
        <end position="25"/>
    </location>
</feature>
<evidence type="ECO:0000256" key="7">
    <source>
        <dbReference type="PROSITE-ProRule" id="PRU01373"/>
    </source>
</evidence>
<keyword evidence="4 7" id="KW-0133">Cell shape</keyword>
<keyword evidence="11" id="KW-1185">Reference proteome</keyword>
<dbReference type="EMBL" id="CP027850">
    <property type="protein sequence ID" value="AVQ04374.1"/>
    <property type="molecule type" value="Genomic_DNA"/>
</dbReference>
<dbReference type="InterPro" id="IPR036365">
    <property type="entry name" value="PGBD-like_sf"/>
</dbReference>
<evidence type="ECO:0000259" key="9">
    <source>
        <dbReference type="PROSITE" id="PS52029"/>
    </source>
</evidence>
<evidence type="ECO:0000256" key="4">
    <source>
        <dbReference type="ARBA" id="ARBA00022960"/>
    </source>
</evidence>
<dbReference type="PROSITE" id="PS52029">
    <property type="entry name" value="LD_TPASE"/>
    <property type="match status" value="1"/>
</dbReference>
<keyword evidence="3" id="KW-0808">Transferase</keyword>
<evidence type="ECO:0000256" key="6">
    <source>
        <dbReference type="ARBA" id="ARBA00023316"/>
    </source>
</evidence>
<dbReference type="InterPro" id="IPR002477">
    <property type="entry name" value="Peptidoglycan-bd-like"/>
</dbReference>
<comment type="pathway">
    <text evidence="1 7">Cell wall biogenesis; peptidoglycan biosynthesis.</text>
</comment>
<evidence type="ECO:0000313" key="10">
    <source>
        <dbReference type="EMBL" id="AVQ04374.1"/>
    </source>
</evidence>
<dbReference type="Gene3D" id="2.40.440.10">
    <property type="entry name" value="L,D-transpeptidase catalytic domain-like"/>
    <property type="match status" value="1"/>
</dbReference>
<proteinExistence type="inferred from homology"/>
<dbReference type="InterPro" id="IPR052905">
    <property type="entry name" value="LD-transpeptidase_YkuD-like"/>
</dbReference>
<dbReference type="InterPro" id="IPR045380">
    <property type="entry name" value="LD_TPept_scaffold_dom"/>
</dbReference>
<dbReference type="SUPFAM" id="SSF141523">
    <property type="entry name" value="L,D-transpeptidase catalytic domain-like"/>
    <property type="match status" value="1"/>
</dbReference>
<accession>A0ABM6TM69</accession>
<feature type="domain" description="L,D-TPase catalytic" evidence="9">
    <location>
        <begin position="285"/>
        <end position="441"/>
    </location>
</feature>
<feature type="active site" description="Nucleophile" evidence="7">
    <location>
        <position position="419"/>
    </location>
</feature>
<gene>
    <name evidence="10" type="ORF">B7G68_08120</name>
</gene>
<dbReference type="CDD" id="cd16913">
    <property type="entry name" value="YkuD_like"/>
    <property type="match status" value="1"/>
</dbReference>
<dbReference type="Pfam" id="PF03734">
    <property type="entry name" value="YkuD"/>
    <property type="match status" value="1"/>
</dbReference>
<evidence type="ECO:0000256" key="1">
    <source>
        <dbReference type="ARBA" id="ARBA00004752"/>
    </source>
</evidence>
<keyword evidence="8" id="KW-0732">Signal</keyword>
<dbReference type="InterPro" id="IPR036366">
    <property type="entry name" value="PGBDSf"/>
</dbReference>
<feature type="chain" id="PRO_5045821996" evidence="8">
    <location>
        <begin position="26"/>
        <end position="499"/>
    </location>
</feature>
<reference evidence="10 11" key="1">
    <citation type="journal article" date="2015" name="Biotechnol. Bioeng.">
        <title>Genome sequence and phenotypic characterization of Caulobacter segnis.</title>
        <authorList>
            <person name="Patel S."/>
            <person name="Fletcher B."/>
            <person name="Scott D.C."/>
            <person name="Ely B."/>
        </authorList>
    </citation>
    <scope>NUCLEOTIDE SEQUENCE [LARGE SCALE GENOMIC DNA]</scope>
    <source>
        <strain evidence="10 11">TK0059</strain>
    </source>
</reference>
<evidence type="ECO:0000313" key="11">
    <source>
        <dbReference type="Proteomes" id="UP000240527"/>
    </source>
</evidence>
<protein>
    <submittedName>
        <fullName evidence="10">Murein L,D-transpeptidase</fullName>
    </submittedName>
</protein>
<dbReference type="Pfam" id="PF20142">
    <property type="entry name" value="Scaffold"/>
    <property type="match status" value="1"/>
</dbReference>